<dbReference type="Proteomes" id="UP000031575">
    <property type="component" value="Unassembled WGS sequence"/>
</dbReference>
<dbReference type="RefSeq" id="XP_040615789.1">
    <property type="nucleotide sequence ID" value="XM_040763508.1"/>
</dbReference>
<name>A0A0C2ENS3_9PEZI</name>
<dbReference type="VEuPathDB" id="FungiDB:SPBR_05231"/>
<evidence type="ECO:0000313" key="3">
    <source>
        <dbReference type="Proteomes" id="UP000031575"/>
    </source>
</evidence>
<sequence length="132" mass="14603">MAMDGFLSDPMDHDIATNVVTQDAEYGTPVHQERGYYRDALHRGTEAWLIFVKARLLALNCTRGAIVDSAVLYYADARSDPMVQMLTAGRNDTPACSDVSAVVSPQFSTFVTSEHKQSDVDNDRRTSEGEEI</sequence>
<dbReference type="GeneID" id="63678429"/>
<dbReference type="EMBL" id="AWTV01000010">
    <property type="protein sequence ID" value="KIH87779.1"/>
    <property type="molecule type" value="Genomic_DNA"/>
</dbReference>
<gene>
    <name evidence="2" type="ORF">SPBR_05231</name>
</gene>
<dbReference type="HOGENOM" id="CLU_1918444_0_0_1"/>
<proteinExistence type="predicted"/>
<evidence type="ECO:0000256" key="1">
    <source>
        <dbReference type="SAM" id="MobiDB-lite"/>
    </source>
</evidence>
<comment type="caution">
    <text evidence="2">The sequence shown here is derived from an EMBL/GenBank/DDBJ whole genome shotgun (WGS) entry which is preliminary data.</text>
</comment>
<reference evidence="2 3" key="1">
    <citation type="journal article" date="2014" name="BMC Genomics">
        <title>Comparative genomics of the major fungal agents of human and animal Sporotrichosis: Sporothrix schenckii and Sporothrix brasiliensis.</title>
        <authorList>
            <person name="Teixeira M.M."/>
            <person name="de Almeida L.G."/>
            <person name="Kubitschek-Barreira P."/>
            <person name="Alves F.L."/>
            <person name="Kioshima E.S."/>
            <person name="Abadio A.K."/>
            <person name="Fernandes L."/>
            <person name="Derengowski L.S."/>
            <person name="Ferreira K.S."/>
            <person name="Souza R.C."/>
            <person name="Ruiz J.C."/>
            <person name="de Andrade N.C."/>
            <person name="Paes H.C."/>
            <person name="Nicola A.M."/>
            <person name="Albuquerque P."/>
            <person name="Gerber A.L."/>
            <person name="Martins V.P."/>
            <person name="Peconick L.D."/>
            <person name="Neto A.V."/>
            <person name="Chaucanez C.B."/>
            <person name="Silva P.A."/>
            <person name="Cunha O.L."/>
            <person name="de Oliveira F.F."/>
            <person name="dos Santos T.C."/>
            <person name="Barros A.L."/>
            <person name="Soares M.A."/>
            <person name="de Oliveira L.M."/>
            <person name="Marini M.M."/>
            <person name="Villalobos-Duno H."/>
            <person name="Cunha M.M."/>
            <person name="de Hoog S."/>
            <person name="da Silveira J.F."/>
            <person name="Henrissat B."/>
            <person name="Nino-Vega G.A."/>
            <person name="Cisalpino P.S."/>
            <person name="Mora-Montes H.M."/>
            <person name="Almeida S.R."/>
            <person name="Stajich J.E."/>
            <person name="Lopes-Bezerra L.M."/>
            <person name="Vasconcelos A.T."/>
            <person name="Felipe M.S."/>
        </authorList>
    </citation>
    <scope>NUCLEOTIDE SEQUENCE [LARGE SCALE GENOMIC DNA]</scope>
    <source>
        <strain evidence="2 3">5110</strain>
    </source>
</reference>
<keyword evidence="3" id="KW-1185">Reference proteome</keyword>
<protein>
    <submittedName>
        <fullName evidence="2">Uncharacterized protein</fullName>
    </submittedName>
</protein>
<organism evidence="2 3">
    <name type="scientific">Sporothrix brasiliensis 5110</name>
    <dbReference type="NCBI Taxonomy" id="1398154"/>
    <lineage>
        <taxon>Eukaryota</taxon>
        <taxon>Fungi</taxon>
        <taxon>Dikarya</taxon>
        <taxon>Ascomycota</taxon>
        <taxon>Pezizomycotina</taxon>
        <taxon>Sordariomycetes</taxon>
        <taxon>Sordariomycetidae</taxon>
        <taxon>Ophiostomatales</taxon>
        <taxon>Ophiostomataceae</taxon>
        <taxon>Sporothrix</taxon>
    </lineage>
</organism>
<evidence type="ECO:0000313" key="2">
    <source>
        <dbReference type="EMBL" id="KIH87779.1"/>
    </source>
</evidence>
<accession>A0A0C2ENS3</accession>
<dbReference type="AlphaFoldDB" id="A0A0C2ENS3"/>
<feature type="region of interest" description="Disordered" evidence="1">
    <location>
        <begin position="113"/>
        <end position="132"/>
    </location>
</feature>